<reference evidence="1 2" key="1">
    <citation type="submission" date="2020-08" db="EMBL/GenBank/DDBJ databases">
        <title>Draft genome sequencing of an Anaerocolumna strain isolated from anoxic soil subjected to BSD treatment.</title>
        <authorList>
            <person name="Uek A."/>
            <person name="Tonouchi A."/>
        </authorList>
    </citation>
    <scope>NUCLEOTIDE SEQUENCE [LARGE SCALE GENOMIC DNA]</scope>
    <source>
        <strain evidence="1 2">CTTW</strain>
    </source>
</reference>
<dbReference type="AlphaFoldDB" id="A0A7I8DQZ6"/>
<evidence type="ECO:0000313" key="1">
    <source>
        <dbReference type="EMBL" id="BCJ99525.1"/>
    </source>
</evidence>
<sequence>MENKNTEFLKYLDISIKASQDMTQELIKDNRKDEADHEKVKTNVYQIFKTVFQVITKQKALELDDIKKLFLEKLETIPANWKTSLESGKEFQDYEKILIEEIKLQTLEEIRNTFLTLWESN</sequence>
<proteinExistence type="predicted"/>
<protein>
    <submittedName>
        <fullName evidence="1">Uncharacterized protein</fullName>
    </submittedName>
</protein>
<gene>
    <name evidence="1" type="ORF">bsdcttw_25660</name>
</gene>
<organism evidence="1 2">
    <name type="scientific">Anaerocolumna chitinilytica</name>
    <dbReference type="NCBI Taxonomy" id="1727145"/>
    <lineage>
        <taxon>Bacteria</taxon>
        <taxon>Bacillati</taxon>
        <taxon>Bacillota</taxon>
        <taxon>Clostridia</taxon>
        <taxon>Lachnospirales</taxon>
        <taxon>Lachnospiraceae</taxon>
        <taxon>Anaerocolumna</taxon>
    </lineage>
</organism>
<reference evidence="1 2" key="2">
    <citation type="submission" date="2020-08" db="EMBL/GenBank/DDBJ databases">
        <authorList>
            <person name="Ueki A."/>
            <person name="Tonouchi A."/>
        </authorList>
    </citation>
    <scope>NUCLEOTIDE SEQUENCE [LARGE SCALE GENOMIC DNA]</scope>
    <source>
        <strain evidence="1 2">CTTW</strain>
    </source>
</reference>
<dbReference type="EMBL" id="AP023368">
    <property type="protein sequence ID" value="BCJ99525.1"/>
    <property type="molecule type" value="Genomic_DNA"/>
</dbReference>
<name>A0A7I8DQZ6_9FIRM</name>
<evidence type="ECO:0000313" key="2">
    <source>
        <dbReference type="Proteomes" id="UP000515703"/>
    </source>
</evidence>
<dbReference type="Proteomes" id="UP000515703">
    <property type="component" value="Chromosome"/>
</dbReference>
<accession>A0A7I8DQZ6</accession>
<keyword evidence="2" id="KW-1185">Reference proteome</keyword>
<dbReference type="KEGG" id="acht:bsdcttw_25660"/>